<protein>
    <submittedName>
        <fullName evidence="3">Uncharacterized protein</fullName>
    </submittedName>
</protein>
<accession>X1EMY7</accession>
<dbReference type="GO" id="GO:0005524">
    <property type="term" value="F:ATP binding"/>
    <property type="evidence" value="ECO:0007669"/>
    <property type="project" value="InterPro"/>
</dbReference>
<comment type="caution">
    <text evidence="3">The sequence shown here is derived from an EMBL/GenBank/DDBJ whole genome shotgun (WGS) entry which is preliminary data.</text>
</comment>
<feature type="domain" description="SNF2 N-terminal" evidence="1">
    <location>
        <begin position="209"/>
        <end position="267"/>
    </location>
</feature>
<sequence length="267" mass="30554">MSAASKIFPPIRRVFSEKIQHKINLTTSEVVDFLKYPKDLLIQSGYNIVLPEVFMRGGRQRLSARLIIRSQDHKEIKGGKTSVLPSLFNFNSMLEYKWDIELEGKKLTEEEFNNLINSNESLINVRGKWILVDQQDVEDLKYVKESETKNYMDALKLGLTGKIQLRENGTEYDVLVEGDLKGIIERIQSIDAFEQIHCPPSFNGELRHYQQTALTWMVNMIKFNFGLCLADDMGLGKTIQIIALLLYLKETYPHNPGGVLIVCPTSI</sequence>
<dbReference type="PANTHER" id="PTHR10799">
    <property type="entry name" value="SNF2/RAD54 HELICASE FAMILY"/>
    <property type="match status" value="1"/>
</dbReference>
<dbReference type="InterPro" id="IPR038718">
    <property type="entry name" value="SNF2-like_sf"/>
</dbReference>
<evidence type="ECO:0000313" key="3">
    <source>
        <dbReference type="EMBL" id="GAH34756.1"/>
    </source>
</evidence>
<dbReference type="InterPro" id="IPR027417">
    <property type="entry name" value="P-loop_NTPase"/>
</dbReference>
<dbReference type="Pfam" id="PF00176">
    <property type="entry name" value="SNF2-rel_dom"/>
    <property type="match status" value="1"/>
</dbReference>
<dbReference type="AlphaFoldDB" id="X1EMY7"/>
<dbReference type="Pfam" id="PF12419">
    <property type="entry name" value="DUF3670"/>
    <property type="match status" value="1"/>
</dbReference>
<dbReference type="InterPro" id="IPR022138">
    <property type="entry name" value="DUF3670"/>
</dbReference>
<gene>
    <name evidence="3" type="ORF">S03H2_10353</name>
</gene>
<feature type="domain" description="DUF3670" evidence="2">
    <location>
        <begin position="20"/>
        <end position="156"/>
    </location>
</feature>
<feature type="non-terminal residue" evidence="3">
    <location>
        <position position="267"/>
    </location>
</feature>
<evidence type="ECO:0000259" key="1">
    <source>
        <dbReference type="Pfam" id="PF00176"/>
    </source>
</evidence>
<dbReference type="SUPFAM" id="SSF52540">
    <property type="entry name" value="P-loop containing nucleoside triphosphate hydrolases"/>
    <property type="match status" value="1"/>
</dbReference>
<proteinExistence type="predicted"/>
<reference evidence="3" key="1">
    <citation type="journal article" date="2014" name="Front. Microbiol.">
        <title>High frequency of phylogenetically diverse reductive dehalogenase-homologous genes in deep subseafloor sedimentary metagenomes.</title>
        <authorList>
            <person name="Kawai M."/>
            <person name="Futagami T."/>
            <person name="Toyoda A."/>
            <person name="Takaki Y."/>
            <person name="Nishi S."/>
            <person name="Hori S."/>
            <person name="Arai W."/>
            <person name="Tsubouchi T."/>
            <person name="Morono Y."/>
            <person name="Uchiyama I."/>
            <person name="Ito T."/>
            <person name="Fujiyama A."/>
            <person name="Inagaki F."/>
            <person name="Takami H."/>
        </authorList>
    </citation>
    <scope>NUCLEOTIDE SEQUENCE</scope>
    <source>
        <strain evidence="3">Expedition CK06-06</strain>
    </source>
</reference>
<organism evidence="3">
    <name type="scientific">marine sediment metagenome</name>
    <dbReference type="NCBI Taxonomy" id="412755"/>
    <lineage>
        <taxon>unclassified sequences</taxon>
        <taxon>metagenomes</taxon>
        <taxon>ecological metagenomes</taxon>
    </lineage>
</organism>
<evidence type="ECO:0000259" key="2">
    <source>
        <dbReference type="Pfam" id="PF12419"/>
    </source>
</evidence>
<name>X1EMY7_9ZZZZ</name>
<dbReference type="InterPro" id="IPR000330">
    <property type="entry name" value="SNF2_N"/>
</dbReference>
<dbReference type="Gene3D" id="3.40.50.10810">
    <property type="entry name" value="Tandem AAA-ATPase domain"/>
    <property type="match status" value="1"/>
</dbReference>
<dbReference type="EMBL" id="BARU01005328">
    <property type="protein sequence ID" value="GAH34756.1"/>
    <property type="molecule type" value="Genomic_DNA"/>
</dbReference>